<dbReference type="InterPro" id="IPR042197">
    <property type="entry name" value="Apaf_helical"/>
</dbReference>
<dbReference type="GO" id="GO:0007165">
    <property type="term" value="P:signal transduction"/>
    <property type="evidence" value="ECO:0007669"/>
    <property type="project" value="InterPro"/>
</dbReference>
<organism evidence="5 6">
    <name type="scientific">Linum tenue</name>
    <dbReference type="NCBI Taxonomy" id="586396"/>
    <lineage>
        <taxon>Eukaryota</taxon>
        <taxon>Viridiplantae</taxon>
        <taxon>Streptophyta</taxon>
        <taxon>Embryophyta</taxon>
        <taxon>Tracheophyta</taxon>
        <taxon>Spermatophyta</taxon>
        <taxon>Magnoliopsida</taxon>
        <taxon>eudicotyledons</taxon>
        <taxon>Gunneridae</taxon>
        <taxon>Pentapetalae</taxon>
        <taxon>rosids</taxon>
        <taxon>fabids</taxon>
        <taxon>Malpighiales</taxon>
        <taxon>Linaceae</taxon>
        <taxon>Linum</taxon>
    </lineage>
</organism>
<dbReference type="PANTHER" id="PTHR11017:SF570">
    <property type="entry name" value="DISEASE RESISTANCE PROTEIN (TIR-NBS CLASS)-RELATED"/>
    <property type="match status" value="1"/>
</dbReference>
<dbReference type="InterPro" id="IPR032675">
    <property type="entry name" value="LRR_dom_sf"/>
</dbReference>
<keyword evidence="6" id="KW-1185">Reference proteome</keyword>
<reference evidence="5" key="1">
    <citation type="submission" date="2022-08" db="EMBL/GenBank/DDBJ databases">
        <authorList>
            <person name="Gutierrez-Valencia J."/>
        </authorList>
    </citation>
    <scope>NUCLEOTIDE SEQUENCE</scope>
</reference>
<dbReference type="InterPro" id="IPR027417">
    <property type="entry name" value="P-loop_NTPase"/>
</dbReference>
<dbReference type="SUPFAM" id="SSF52540">
    <property type="entry name" value="P-loop containing nucleoside triphosphate hydrolases"/>
    <property type="match status" value="1"/>
</dbReference>
<evidence type="ECO:0000256" key="3">
    <source>
        <dbReference type="ARBA" id="ARBA00023027"/>
    </source>
</evidence>
<dbReference type="SMART" id="SM00255">
    <property type="entry name" value="TIR"/>
    <property type="match status" value="1"/>
</dbReference>
<dbReference type="SUPFAM" id="SSF52200">
    <property type="entry name" value="Toll/Interleukin receptor TIR domain"/>
    <property type="match status" value="1"/>
</dbReference>
<dbReference type="GO" id="GO:0006952">
    <property type="term" value="P:defense response"/>
    <property type="evidence" value="ECO:0007669"/>
    <property type="project" value="InterPro"/>
</dbReference>
<dbReference type="InterPro" id="IPR000157">
    <property type="entry name" value="TIR_dom"/>
</dbReference>
<dbReference type="FunFam" id="3.40.50.10140:FF:000007">
    <property type="entry name" value="Disease resistance protein (TIR-NBS-LRR class)"/>
    <property type="match status" value="1"/>
</dbReference>
<dbReference type="SUPFAM" id="SSF52058">
    <property type="entry name" value="L domain-like"/>
    <property type="match status" value="3"/>
</dbReference>
<dbReference type="EMBL" id="CAMGYJ010000009">
    <property type="protein sequence ID" value="CAI0543838.1"/>
    <property type="molecule type" value="Genomic_DNA"/>
</dbReference>
<sequence length="1192" mass="133634">MSYFEGASTAADPSDASIGVDSDTWQLPLPSGEYEVFLNFRGPDTRYQITDILYRFLVRLRIRTFLDDENLREGEGIWPNLVEAIEQSKIYVPIFSEDYANSKWCLRELAAIVERQKHEEGCIILPIFYMVNPSDVRHQTGPFKQAFRKRSRSFDERTVQEWRDALSKVGALKGWHVESNDKYASLPRASLLSYCYKLNSNTKIFRQGAITDLVYSIIWSHLSKSIYVVETDKLVAIDDHIEAVKERMELDSASVGVVGIHGIGGIGKTTIAKAVYNKISGSFARCSFVGNVRETLEQRDGIISLQKKIISDVMRLTTVEPITSVSDGIRIIRERVSGFKVLIILDDVDEKSKLDEILGKFENFASGSRFIVTSRNVRVLRTFTEDDKLYKVRGMSHTHSLQLFYKHAFDLDSPLPGYETLSSDVVSTTGGLPLTLKVVGSLLYKEDKGFWKEKLAQFQQHTLEEEVVEVLMISYASLNYQAKQIFLDIACFLVGEDKEMASYMWADCGFYPISNVIILLQRSLIEIGDGNQFQMHDQLRDLGINIVHRENVENPLRRSRIWSNPQALELLSRGPSQVQTLRVNSGSFVAKEMASDCFVNLSELRYLDAEYTMLIGDFSNLLPKMRWFRLHYHRNAGHNKLTNLKMENLTILDLHSSDVPYDWGEKLKVIDLTKCYNMTRLPCFPTSGSLEILNLSCLMLRSADLDLGNLSNLKVLLLKGGGVRKITGGTIGVLKQLRELDVTEFRCENLGEALADIGELQVLKHLRASGTDIVATHGTRAGIRLPTSLKELITSSPIANLSELIEMETLVVRDCSYGLEIPPADTMWWKLSKLKSMELYGTRMTTTISLRPFRLLPSTLTRLDISEYWGLDWLPNLENLENLTLLSIHDCPALKEIQGLGGLKSLEILIIERVSLSNLIGLDCLVALKTLEISSCHALRRLPSLASLSNLCKFHSYECPHLVEIQGIEGLESLQVLSIVSEDSLSLLEGLGTLLSFNKLQILQIWGCPCLAALSSHDQQLGGGGGASQLVLHSLQELSIGGSALLLQTSFGQMLHLSKFPRLLELEVWQLEAVDVDKELLLEGLESLEELTRLTLRGLAIQKLPSLSKLQKLEALTVTGASNLREIEGIADLKSLEWLVLSSCTSFETLPEGLSGLKRLRQVNIEGSTNLTCLSALSYLPPNVYVWGPNLL</sequence>
<dbReference type="InterPro" id="IPR058192">
    <property type="entry name" value="WHD_ROQ1-like"/>
</dbReference>
<name>A0AAV0QHV6_9ROSI</name>
<dbReference type="Gene3D" id="1.10.8.430">
    <property type="entry name" value="Helical domain of apoptotic protease-activating factors"/>
    <property type="match status" value="1"/>
</dbReference>
<dbReference type="Gene3D" id="3.80.10.10">
    <property type="entry name" value="Ribonuclease Inhibitor"/>
    <property type="match status" value="3"/>
</dbReference>
<feature type="domain" description="TIR" evidence="4">
    <location>
        <begin position="32"/>
        <end position="166"/>
    </location>
</feature>
<dbReference type="Pfam" id="PF00931">
    <property type="entry name" value="NB-ARC"/>
    <property type="match status" value="1"/>
</dbReference>
<dbReference type="PANTHER" id="PTHR11017">
    <property type="entry name" value="LEUCINE-RICH REPEAT-CONTAINING PROTEIN"/>
    <property type="match status" value="1"/>
</dbReference>
<dbReference type="GO" id="GO:0043531">
    <property type="term" value="F:ADP binding"/>
    <property type="evidence" value="ECO:0007669"/>
    <property type="project" value="InterPro"/>
</dbReference>
<evidence type="ECO:0000313" key="5">
    <source>
        <dbReference type="EMBL" id="CAI0543838.1"/>
    </source>
</evidence>
<dbReference type="Pfam" id="PF01582">
    <property type="entry name" value="TIR"/>
    <property type="match status" value="1"/>
</dbReference>
<dbReference type="InterPro" id="IPR044974">
    <property type="entry name" value="Disease_R_plants"/>
</dbReference>
<proteinExistence type="predicted"/>
<dbReference type="PRINTS" id="PR00364">
    <property type="entry name" value="DISEASERSIST"/>
</dbReference>
<evidence type="ECO:0000259" key="4">
    <source>
        <dbReference type="PROSITE" id="PS50104"/>
    </source>
</evidence>
<comment type="caution">
    <text evidence="5">The sequence shown here is derived from an EMBL/GenBank/DDBJ whole genome shotgun (WGS) entry which is preliminary data.</text>
</comment>
<keyword evidence="2" id="KW-0677">Repeat</keyword>
<keyword evidence="3" id="KW-0520">NAD</keyword>
<evidence type="ECO:0000256" key="2">
    <source>
        <dbReference type="ARBA" id="ARBA00022737"/>
    </source>
</evidence>
<dbReference type="InterPro" id="IPR002182">
    <property type="entry name" value="NB-ARC"/>
</dbReference>
<dbReference type="Gene3D" id="3.40.50.10140">
    <property type="entry name" value="Toll/interleukin-1 receptor homology (TIR) domain"/>
    <property type="match status" value="1"/>
</dbReference>
<gene>
    <name evidence="5" type="ORF">LITE_LOCUS42966</name>
</gene>
<dbReference type="Gene3D" id="3.40.50.300">
    <property type="entry name" value="P-loop containing nucleotide triphosphate hydrolases"/>
    <property type="match status" value="1"/>
</dbReference>
<dbReference type="Pfam" id="PF23282">
    <property type="entry name" value="WHD_ROQ1"/>
    <property type="match status" value="1"/>
</dbReference>
<dbReference type="InterPro" id="IPR035897">
    <property type="entry name" value="Toll_tir_struct_dom_sf"/>
</dbReference>
<dbReference type="AlphaFoldDB" id="A0AAV0QHV6"/>
<keyword evidence="1" id="KW-0433">Leucine-rich repeat</keyword>
<protein>
    <recommendedName>
        <fullName evidence="4">TIR domain-containing protein</fullName>
    </recommendedName>
</protein>
<accession>A0AAV0QHV6</accession>
<evidence type="ECO:0000256" key="1">
    <source>
        <dbReference type="ARBA" id="ARBA00022614"/>
    </source>
</evidence>
<dbReference type="Proteomes" id="UP001154282">
    <property type="component" value="Unassembled WGS sequence"/>
</dbReference>
<evidence type="ECO:0000313" key="6">
    <source>
        <dbReference type="Proteomes" id="UP001154282"/>
    </source>
</evidence>
<dbReference type="PROSITE" id="PS50104">
    <property type="entry name" value="TIR"/>
    <property type="match status" value="1"/>
</dbReference>